<sequence>MDGGVFGAANVALHGIFIAIDINQTPDAVRRCVELVRTCHESLQKLITLRNKHLDFLTQDYPEDLAHANDIIDNANRGIAEVAALVEKGRPDVDGTTTFGQRFRWVIADKKEFEFQQPLITNLHSAVIAETQNLRQITRLHQFEDRMISGRAGSGGGKWNGPTQKANSGAFENMGALADILGGDPNVGSQISPPPPPYTGPKPAATMPVGGSGGAGPASASSWSQTAAQTGGVQMPASGSIWVGTGSSGSTTQGPRPNTSIGNQGMMAQGQQSSHWNQTMLPQNNMMGSQAQQSPGLYSNASASGNVYGNSQGIMNTRPAQNGATMHNQQSPTSNLLGTSGTMMSSSSQQNTLLSQPPPMNPTLGQQQQPATGIYSNVSTTGQPLVSQPQNTQQQVQPLIGVVSGSGQQPVNIVFTSGQPQQPIGLVNVQQGNSYGFHPTQTAPIGTGIHGQDNTQQTSPQSIISQPQQPTQSTIGGGQGIMNQQSMVNVSSTGIYQQHSPLHQSTSPQPQPQPESQFQPQGQSQFQQQAQPNVIGNAMNLSQNSNMDLQNQSQAANGMAQTNYNASQGQNTMQIPPTSTSIHPQQQPVSTATPLSTIPNYMLYGHQPPTVGTMHTTNTTQGFHTAQAPVSGTAQNAAIDTSKPLPPAPRDSISSQMGSMISSSFAGPNPQQHQRQQEAQGQTEAHPNHHQQQQQEFQNQNPQSQVFNPSTDQEHHPAPSRKGTGFGDFKIPGPGAMPIMTAASSFSISGRPSLASTTGTVSSKCAPNVNGDSSSGVAPAGARQSQTSVNASAGGQVSEHPGIRSQSVAVPAITRKDTFASIQRSATYGSGEPSVNISGNQAHPTASTSSTPMTTSGYTTSDADCKAARASKKEADFFNTFMYMGQEASPPSTSDVNPQEKTEEHQHQQPQEHQQQQYAAHHDQEQQQYQQCQPQQYAHKQQQKEQYPPQNQQQEQQLQITQASVHPPPSTNTPSPSQQQQPIQSPPPTSQSSQSHQPPQQQQQPRQQHSPIPALTQQPTQAPPRQQHQISQPTSSATYTTSLATPSTNVSSISRPQSTVSSLTSNPNSGGTKFTSPDRAPPARLGQYQHQQQGQYGYAGWGAWGYGPPGGPGPGPGYAYGHPPGHAPYGWGPGPQGYYAGYGHPPSGAGPNAYYEAHGRYPPPGPGAHGHSPYGGHPYQYHAAPQEGEGASTSGPSLPATSVHSEGMRYGSAAIVAPDPAAGVSELGMENYWASSQAGPPVELGGGEWGPPPAAPSNGGGGGGDNAAELGNNGRRHEMDGSGAGGARHDPPPREGFHEMGDSGGGGGIGIGRGGKAEVHVVTESRRKTADENKQAVVVEEKPVPQNNWGYEFY</sequence>
<feature type="compositionally biased region" description="Polar residues" evidence="1">
    <location>
        <begin position="751"/>
        <end position="776"/>
    </location>
</feature>
<proteinExistence type="predicted"/>
<evidence type="ECO:0000313" key="3">
    <source>
        <dbReference type="Proteomes" id="UP001201980"/>
    </source>
</evidence>
<feature type="compositionally biased region" description="Low complexity" evidence="1">
    <location>
        <begin position="908"/>
        <end position="919"/>
    </location>
</feature>
<feature type="compositionally biased region" description="Polar residues" evidence="1">
    <location>
        <begin position="320"/>
        <end position="336"/>
    </location>
</feature>
<feature type="region of interest" description="Disordered" evidence="1">
    <location>
        <begin position="1160"/>
        <end position="1204"/>
    </location>
</feature>
<feature type="compositionally biased region" description="Basic and acidic residues" evidence="1">
    <location>
        <begin position="1315"/>
        <end position="1334"/>
    </location>
</feature>
<feature type="region of interest" description="Disordered" evidence="1">
    <location>
        <begin position="568"/>
        <end position="591"/>
    </location>
</feature>
<feature type="compositionally biased region" description="Low complexity" evidence="1">
    <location>
        <begin position="238"/>
        <end position="254"/>
    </location>
</feature>
<evidence type="ECO:0000256" key="1">
    <source>
        <dbReference type="SAM" id="MobiDB-lite"/>
    </source>
</evidence>
<gene>
    <name evidence="2" type="ORF">MKZ38_001671</name>
</gene>
<feature type="compositionally biased region" description="Low complexity" evidence="1">
    <location>
        <begin position="217"/>
        <end position="230"/>
    </location>
</feature>
<feature type="region of interest" description="Disordered" evidence="1">
    <location>
        <begin position="827"/>
        <end position="861"/>
    </location>
</feature>
<feature type="compositionally biased region" description="Low complexity" evidence="1">
    <location>
        <begin position="690"/>
        <end position="705"/>
    </location>
</feature>
<feature type="compositionally biased region" description="Low complexity" evidence="1">
    <location>
        <begin position="455"/>
        <end position="474"/>
    </location>
</feature>
<feature type="compositionally biased region" description="Low complexity" evidence="1">
    <location>
        <begin position="652"/>
        <end position="664"/>
    </location>
</feature>
<feature type="region of interest" description="Disordered" evidence="1">
    <location>
        <begin position="499"/>
        <end position="529"/>
    </location>
</feature>
<feature type="compositionally biased region" description="Low complexity" evidence="1">
    <location>
        <begin position="671"/>
        <end position="682"/>
    </location>
</feature>
<feature type="region of interest" description="Disordered" evidence="1">
    <location>
        <begin position="183"/>
        <end position="304"/>
    </location>
</feature>
<feature type="compositionally biased region" description="Low complexity" evidence="1">
    <location>
        <begin position="1169"/>
        <end position="1182"/>
    </location>
</feature>
<feature type="compositionally biased region" description="Gly residues" evidence="1">
    <location>
        <begin position="1302"/>
        <end position="1314"/>
    </location>
</feature>
<name>A0AAD5WMY2_9PEZI</name>
<reference evidence="2" key="1">
    <citation type="submission" date="2022-07" db="EMBL/GenBank/DDBJ databases">
        <title>Draft genome sequence of Zalerion maritima ATCC 34329, a (micro)plastics degrading marine fungus.</title>
        <authorList>
            <person name="Paco A."/>
            <person name="Goncalves M.F.M."/>
            <person name="Rocha-Santos T.A.P."/>
            <person name="Alves A."/>
        </authorList>
    </citation>
    <scope>NUCLEOTIDE SEQUENCE</scope>
    <source>
        <strain evidence="2">ATCC 34329</strain>
    </source>
</reference>
<dbReference type="EMBL" id="JAKWBI020001477">
    <property type="protein sequence ID" value="KAJ2890563.1"/>
    <property type="molecule type" value="Genomic_DNA"/>
</dbReference>
<feature type="compositionally biased region" description="Low complexity" evidence="1">
    <location>
        <begin position="337"/>
        <end position="354"/>
    </location>
</feature>
<feature type="compositionally biased region" description="Polar residues" evidence="1">
    <location>
        <begin position="1191"/>
        <end position="1204"/>
    </location>
</feature>
<feature type="region of interest" description="Disordered" evidence="1">
    <location>
        <begin position="1238"/>
        <end position="1334"/>
    </location>
</feature>
<evidence type="ECO:0000313" key="2">
    <source>
        <dbReference type="EMBL" id="KAJ2890563.1"/>
    </source>
</evidence>
<feature type="compositionally biased region" description="Low complexity" evidence="1">
    <location>
        <begin position="926"/>
        <end position="962"/>
    </location>
</feature>
<feature type="compositionally biased region" description="Low complexity" evidence="1">
    <location>
        <begin position="990"/>
        <end position="1048"/>
    </location>
</feature>
<protein>
    <submittedName>
        <fullName evidence="2">Uncharacterized protein</fullName>
    </submittedName>
</protein>
<feature type="compositionally biased region" description="Low complexity" evidence="1">
    <location>
        <begin position="972"/>
        <end position="983"/>
    </location>
</feature>
<keyword evidence="3" id="KW-1185">Reference proteome</keyword>
<feature type="region of interest" description="Disordered" evidence="1">
    <location>
        <begin position="320"/>
        <end position="354"/>
    </location>
</feature>
<feature type="region of interest" description="Disordered" evidence="1">
    <location>
        <begin position="638"/>
        <end position="731"/>
    </location>
</feature>
<feature type="region of interest" description="Disordered" evidence="1">
    <location>
        <begin position="442"/>
        <end position="481"/>
    </location>
</feature>
<feature type="compositionally biased region" description="Polar residues" evidence="1">
    <location>
        <begin position="827"/>
        <end position="844"/>
    </location>
</feature>
<feature type="region of interest" description="Disordered" evidence="1">
    <location>
        <begin position="751"/>
        <end position="804"/>
    </location>
</feature>
<feature type="compositionally biased region" description="Basic and acidic residues" evidence="1">
    <location>
        <begin position="1287"/>
        <end position="1301"/>
    </location>
</feature>
<accession>A0AAD5WMY2</accession>
<feature type="region of interest" description="Disordered" evidence="1">
    <location>
        <begin position="885"/>
        <end position="1092"/>
    </location>
</feature>
<feature type="compositionally biased region" description="Polar residues" evidence="1">
    <location>
        <begin position="1049"/>
        <end position="1075"/>
    </location>
</feature>
<feature type="compositionally biased region" description="Polar residues" evidence="1">
    <location>
        <begin position="783"/>
        <end position="795"/>
    </location>
</feature>
<comment type="caution">
    <text evidence="2">The sequence shown here is derived from an EMBL/GenBank/DDBJ whole genome shotgun (WGS) entry which is preliminary data.</text>
</comment>
<feature type="compositionally biased region" description="Basic and acidic residues" evidence="1">
    <location>
        <begin position="898"/>
        <end position="907"/>
    </location>
</feature>
<organism evidence="2 3">
    <name type="scientific">Zalerion maritima</name>
    <dbReference type="NCBI Taxonomy" id="339359"/>
    <lineage>
        <taxon>Eukaryota</taxon>
        <taxon>Fungi</taxon>
        <taxon>Dikarya</taxon>
        <taxon>Ascomycota</taxon>
        <taxon>Pezizomycotina</taxon>
        <taxon>Sordariomycetes</taxon>
        <taxon>Lulworthiomycetidae</taxon>
        <taxon>Lulworthiales</taxon>
        <taxon>Lulworthiaceae</taxon>
        <taxon>Zalerion</taxon>
    </lineage>
</organism>
<dbReference type="Proteomes" id="UP001201980">
    <property type="component" value="Unassembled WGS sequence"/>
</dbReference>
<feature type="compositionally biased region" description="Polar residues" evidence="1">
    <location>
        <begin position="269"/>
        <end position="304"/>
    </location>
</feature>
<feature type="compositionally biased region" description="Low complexity" evidence="1">
    <location>
        <begin position="845"/>
        <end position="861"/>
    </location>
</feature>